<feature type="transmembrane region" description="Helical" evidence="5">
    <location>
        <begin position="20"/>
        <end position="40"/>
    </location>
</feature>
<comment type="subcellular location">
    <subcellularLocation>
        <location evidence="1">Membrane</location>
        <topology evidence="1">Multi-pass membrane protein</topology>
    </subcellularLocation>
</comment>
<feature type="transmembrane region" description="Helical" evidence="5">
    <location>
        <begin position="128"/>
        <end position="151"/>
    </location>
</feature>
<dbReference type="OrthoDB" id="3358017at2759"/>
<dbReference type="Pfam" id="PF04479">
    <property type="entry name" value="RTA1"/>
    <property type="match status" value="1"/>
</dbReference>
<evidence type="ECO:0000256" key="4">
    <source>
        <dbReference type="ARBA" id="ARBA00023136"/>
    </source>
</evidence>
<gene>
    <name evidence="6" type="ORF">Hypma_003395</name>
</gene>
<name>A0A369J9G9_HYPMA</name>
<evidence type="ECO:0000256" key="3">
    <source>
        <dbReference type="ARBA" id="ARBA00022989"/>
    </source>
</evidence>
<dbReference type="AlphaFoldDB" id="A0A369J9G9"/>
<keyword evidence="7" id="KW-1185">Reference proteome</keyword>
<keyword evidence="3 5" id="KW-1133">Transmembrane helix</keyword>
<dbReference type="FunCoup" id="A0A369J9G9">
    <property type="interactions" value="32"/>
</dbReference>
<protein>
    <submittedName>
        <fullName evidence="6">Uncharacterized protein C17G6.02c</fullName>
    </submittedName>
</protein>
<reference evidence="6" key="1">
    <citation type="submission" date="2018-04" db="EMBL/GenBank/DDBJ databases">
        <title>Whole genome sequencing of Hypsizygus marmoreus.</title>
        <authorList>
            <person name="Choi I.-G."/>
            <person name="Min B."/>
            <person name="Kim J.-G."/>
            <person name="Kim S."/>
            <person name="Oh Y.-L."/>
            <person name="Kong W.-S."/>
            <person name="Park H."/>
            <person name="Jeong J."/>
            <person name="Song E.-S."/>
        </authorList>
    </citation>
    <scope>NUCLEOTIDE SEQUENCE [LARGE SCALE GENOMIC DNA]</scope>
    <source>
        <strain evidence="6">51987-8</strain>
    </source>
</reference>
<organism evidence="6 7">
    <name type="scientific">Hypsizygus marmoreus</name>
    <name type="common">White beech mushroom</name>
    <name type="synonym">Agaricus marmoreus</name>
    <dbReference type="NCBI Taxonomy" id="39966"/>
    <lineage>
        <taxon>Eukaryota</taxon>
        <taxon>Fungi</taxon>
        <taxon>Dikarya</taxon>
        <taxon>Basidiomycota</taxon>
        <taxon>Agaricomycotina</taxon>
        <taxon>Agaricomycetes</taxon>
        <taxon>Agaricomycetidae</taxon>
        <taxon>Agaricales</taxon>
        <taxon>Tricholomatineae</taxon>
        <taxon>Lyophyllaceae</taxon>
        <taxon>Hypsizygus</taxon>
    </lineage>
</organism>
<evidence type="ECO:0000313" key="7">
    <source>
        <dbReference type="Proteomes" id="UP000076154"/>
    </source>
</evidence>
<evidence type="ECO:0000256" key="5">
    <source>
        <dbReference type="SAM" id="Phobius"/>
    </source>
</evidence>
<dbReference type="PANTHER" id="PTHR31465">
    <property type="entry name" value="PROTEIN RTA1-RELATED"/>
    <property type="match status" value="1"/>
</dbReference>
<evidence type="ECO:0000313" key="6">
    <source>
        <dbReference type="EMBL" id="RDB16094.1"/>
    </source>
</evidence>
<keyword evidence="4 5" id="KW-0472">Membrane</keyword>
<dbReference type="STRING" id="39966.A0A369J9G9"/>
<proteinExistence type="predicted"/>
<dbReference type="EMBL" id="LUEZ02000134">
    <property type="protein sequence ID" value="RDB16094.1"/>
    <property type="molecule type" value="Genomic_DNA"/>
</dbReference>
<feature type="transmembrane region" description="Helical" evidence="5">
    <location>
        <begin position="192"/>
        <end position="212"/>
    </location>
</feature>
<dbReference type="GO" id="GO:0000324">
    <property type="term" value="C:fungal-type vacuole"/>
    <property type="evidence" value="ECO:0007669"/>
    <property type="project" value="TreeGrafter"/>
</dbReference>
<dbReference type="Proteomes" id="UP000076154">
    <property type="component" value="Unassembled WGS sequence"/>
</dbReference>
<dbReference type="InterPro" id="IPR007568">
    <property type="entry name" value="RTA1"/>
</dbReference>
<evidence type="ECO:0000256" key="2">
    <source>
        <dbReference type="ARBA" id="ARBA00022692"/>
    </source>
</evidence>
<sequence length="286" mass="31553">MNTTDTSPATGEDLYGYVPTQSVTIIFLALFPISTIAHAGQAVTYRMWFLFPTAFLCGIFEVVGWGARLWSSISPELRKPFNIQIIAYLGPIYSRLSPKQYSIDIFSLLIQSAGGGISSSASNGGGNAALGGTITLVGMAFQMTMIALYVLSGAERFIRYFKKAPVRKFPRTSQPGAPSHVRGYMDKHLRRMCIALVFSTTCIFTRAVYRAVELADGWDGRIAKTQLYFNLLDGMLIVFAMYTLNVAHQGYLLDDAKREGGGKYINTNSMELERGVKDTESMRPLA</sequence>
<dbReference type="PANTHER" id="PTHR31465:SF11">
    <property type="entry name" value="DOMAIN PROTEIN, PUTATIVE (AFU_ORTHOLOGUE AFUA_3G10770)-RELATED"/>
    <property type="match status" value="1"/>
</dbReference>
<comment type="caution">
    <text evidence="6">The sequence shown here is derived from an EMBL/GenBank/DDBJ whole genome shotgun (WGS) entry which is preliminary data.</text>
</comment>
<dbReference type="GO" id="GO:0005886">
    <property type="term" value="C:plasma membrane"/>
    <property type="evidence" value="ECO:0007669"/>
    <property type="project" value="TreeGrafter"/>
</dbReference>
<keyword evidence="2 5" id="KW-0812">Transmembrane</keyword>
<feature type="transmembrane region" description="Helical" evidence="5">
    <location>
        <begin position="47"/>
        <end position="67"/>
    </location>
</feature>
<dbReference type="InParanoid" id="A0A369J9G9"/>
<evidence type="ECO:0000256" key="1">
    <source>
        <dbReference type="ARBA" id="ARBA00004141"/>
    </source>
</evidence>
<feature type="transmembrane region" description="Helical" evidence="5">
    <location>
        <begin position="227"/>
        <end position="247"/>
    </location>
</feature>
<accession>A0A369J9G9</accession>